<dbReference type="EMBL" id="LT629790">
    <property type="protein sequence ID" value="SDU61908.1"/>
    <property type="molecule type" value="Genomic_DNA"/>
</dbReference>
<feature type="transmembrane region" description="Helical" evidence="1">
    <location>
        <begin position="83"/>
        <end position="104"/>
    </location>
</feature>
<dbReference type="Proteomes" id="UP000183772">
    <property type="component" value="Chromosome I"/>
</dbReference>
<name>A0AAX2DGL6_9PSED</name>
<feature type="transmembrane region" description="Helical" evidence="1">
    <location>
        <begin position="12"/>
        <end position="32"/>
    </location>
</feature>
<protein>
    <submittedName>
        <fullName evidence="2">Uncharacterized protein</fullName>
    </submittedName>
</protein>
<feature type="transmembrane region" description="Helical" evidence="1">
    <location>
        <begin position="38"/>
        <end position="62"/>
    </location>
</feature>
<evidence type="ECO:0000313" key="2">
    <source>
        <dbReference type="EMBL" id="SDU61908.1"/>
    </source>
</evidence>
<dbReference type="GeneID" id="76213776"/>
<keyword evidence="1" id="KW-0812">Transmembrane</keyword>
<dbReference type="AlphaFoldDB" id="A0AAX2DGL6"/>
<sequence length="195" mass="21341">MRRPTKRKIFSLLLPVIAGIAAAYYTPLSLWFDMKEGLIAFLGFIAASLMQVMPITANFVQADKLTPTEAKKIVDSLTRQQHYWIGLLTATVAALLVVIISSALKNPLEKLPGEWHGFSFSSIPCFFIASFFGFVLIKMVGLFEGMLSLHNLRAELVIESALRAAVEKKTAIQSSAGSVKPILPDGYGAIVDQPK</sequence>
<organism evidence="2 3">
    <name type="scientific">Pseudomonas mediterranea</name>
    <dbReference type="NCBI Taxonomy" id="183795"/>
    <lineage>
        <taxon>Bacteria</taxon>
        <taxon>Pseudomonadati</taxon>
        <taxon>Pseudomonadota</taxon>
        <taxon>Gammaproteobacteria</taxon>
        <taxon>Pseudomonadales</taxon>
        <taxon>Pseudomonadaceae</taxon>
        <taxon>Pseudomonas</taxon>
    </lineage>
</organism>
<gene>
    <name evidence="2" type="ORF">SAMN05216476_3693</name>
</gene>
<proteinExistence type="predicted"/>
<keyword evidence="3" id="KW-1185">Reference proteome</keyword>
<keyword evidence="1" id="KW-1133">Transmembrane helix</keyword>
<evidence type="ECO:0000256" key="1">
    <source>
        <dbReference type="SAM" id="Phobius"/>
    </source>
</evidence>
<evidence type="ECO:0000313" key="3">
    <source>
        <dbReference type="Proteomes" id="UP000183772"/>
    </source>
</evidence>
<feature type="transmembrane region" description="Helical" evidence="1">
    <location>
        <begin position="116"/>
        <end position="137"/>
    </location>
</feature>
<reference evidence="2 3" key="1">
    <citation type="submission" date="2016-10" db="EMBL/GenBank/DDBJ databases">
        <authorList>
            <person name="Varghese N."/>
            <person name="Submissions S."/>
        </authorList>
    </citation>
    <scope>NUCLEOTIDE SEQUENCE [LARGE SCALE GENOMIC DNA]</scope>
    <source>
        <strain evidence="2 3">DSM 16733</strain>
    </source>
</reference>
<dbReference type="RefSeq" id="WP_047698711.1">
    <property type="nucleotide sequence ID" value="NZ_LT629790.1"/>
</dbReference>
<accession>A0AAX2DGL6</accession>
<keyword evidence="1" id="KW-0472">Membrane</keyword>